<reference evidence="1 2" key="1">
    <citation type="submission" date="2024-08" db="EMBL/GenBank/DDBJ databases">
        <title>Insights into the chromosomal genome structure of Flemingia macrophylla.</title>
        <authorList>
            <person name="Ding Y."/>
            <person name="Zhao Y."/>
            <person name="Bi W."/>
            <person name="Wu M."/>
            <person name="Zhao G."/>
            <person name="Gong Y."/>
            <person name="Li W."/>
            <person name="Zhang P."/>
        </authorList>
    </citation>
    <scope>NUCLEOTIDE SEQUENCE [LARGE SCALE GENOMIC DNA]</scope>
    <source>
        <strain evidence="1">DYQJB</strain>
        <tissue evidence="1">Leaf</tissue>
    </source>
</reference>
<dbReference type="Proteomes" id="UP001603857">
    <property type="component" value="Unassembled WGS sequence"/>
</dbReference>
<proteinExistence type="predicted"/>
<comment type="caution">
    <text evidence="1">The sequence shown here is derived from an EMBL/GenBank/DDBJ whole genome shotgun (WGS) entry which is preliminary data.</text>
</comment>
<gene>
    <name evidence="1" type="ORF">Fmac_013536</name>
</gene>
<evidence type="ECO:0000313" key="1">
    <source>
        <dbReference type="EMBL" id="KAL2339090.1"/>
    </source>
</evidence>
<dbReference type="AlphaFoldDB" id="A0ABD1MTE5"/>
<sequence>MKHARIEKSRLLRKKLKFDTLKFYNPLRLLQQAHLGMLIIPPLFIRMVIKSLFRVNLNLSALYHLGDLLDEDLFTLRFNFV</sequence>
<protein>
    <submittedName>
        <fullName evidence="1">Uncharacterized protein</fullName>
    </submittedName>
</protein>
<dbReference type="EMBL" id="JBGMDY010000004">
    <property type="protein sequence ID" value="KAL2339090.1"/>
    <property type="molecule type" value="Genomic_DNA"/>
</dbReference>
<accession>A0ABD1MTE5</accession>
<name>A0ABD1MTE5_9FABA</name>
<keyword evidence="2" id="KW-1185">Reference proteome</keyword>
<evidence type="ECO:0000313" key="2">
    <source>
        <dbReference type="Proteomes" id="UP001603857"/>
    </source>
</evidence>
<organism evidence="1 2">
    <name type="scientific">Flemingia macrophylla</name>
    <dbReference type="NCBI Taxonomy" id="520843"/>
    <lineage>
        <taxon>Eukaryota</taxon>
        <taxon>Viridiplantae</taxon>
        <taxon>Streptophyta</taxon>
        <taxon>Embryophyta</taxon>
        <taxon>Tracheophyta</taxon>
        <taxon>Spermatophyta</taxon>
        <taxon>Magnoliopsida</taxon>
        <taxon>eudicotyledons</taxon>
        <taxon>Gunneridae</taxon>
        <taxon>Pentapetalae</taxon>
        <taxon>rosids</taxon>
        <taxon>fabids</taxon>
        <taxon>Fabales</taxon>
        <taxon>Fabaceae</taxon>
        <taxon>Papilionoideae</taxon>
        <taxon>50 kb inversion clade</taxon>
        <taxon>NPAAA clade</taxon>
        <taxon>indigoferoid/millettioid clade</taxon>
        <taxon>Phaseoleae</taxon>
        <taxon>Flemingia</taxon>
    </lineage>
</organism>